<evidence type="ECO:0000313" key="2">
    <source>
        <dbReference type="EMBL" id="POO02689.1"/>
    </source>
</evidence>
<feature type="region of interest" description="Disordered" evidence="1">
    <location>
        <begin position="33"/>
        <end position="53"/>
    </location>
</feature>
<accession>A0A2P5FY24</accession>
<evidence type="ECO:0000256" key="1">
    <source>
        <dbReference type="SAM" id="MobiDB-lite"/>
    </source>
</evidence>
<evidence type="ECO:0000313" key="3">
    <source>
        <dbReference type="Proteomes" id="UP000237000"/>
    </source>
</evidence>
<comment type="caution">
    <text evidence="2">The sequence shown here is derived from an EMBL/GenBank/DDBJ whole genome shotgun (WGS) entry which is preliminary data.</text>
</comment>
<gene>
    <name evidence="2" type="ORF">TorRG33x02_016750</name>
</gene>
<reference evidence="3" key="1">
    <citation type="submission" date="2016-06" db="EMBL/GenBank/DDBJ databases">
        <title>Parallel loss of symbiosis genes in relatives of nitrogen-fixing non-legume Parasponia.</title>
        <authorList>
            <person name="Van Velzen R."/>
            <person name="Holmer R."/>
            <person name="Bu F."/>
            <person name="Rutten L."/>
            <person name="Van Zeijl A."/>
            <person name="Liu W."/>
            <person name="Santuari L."/>
            <person name="Cao Q."/>
            <person name="Sharma T."/>
            <person name="Shen D."/>
            <person name="Roswanjaya Y."/>
            <person name="Wardhani T."/>
            <person name="Kalhor M.S."/>
            <person name="Jansen J."/>
            <person name="Van den Hoogen J."/>
            <person name="Gungor B."/>
            <person name="Hartog M."/>
            <person name="Hontelez J."/>
            <person name="Verver J."/>
            <person name="Yang W.-C."/>
            <person name="Schijlen E."/>
            <person name="Repin R."/>
            <person name="Schilthuizen M."/>
            <person name="Schranz E."/>
            <person name="Heidstra R."/>
            <person name="Miyata K."/>
            <person name="Fedorova E."/>
            <person name="Kohlen W."/>
            <person name="Bisseling T."/>
            <person name="Smit S."/>
            <person name="Geurts R."/>
        </authorList>
    </citation>
    <scope>NUCLEOTIDE SEQUENCE [LARGE SCALE GENOMIC DNA]</scope>
    <source>
        <strain evidence="3">cv. RG33-2</strain>
    </source>
</reference>
<dbReference type="EMBL" id="JXTC01000004">
    <property type="protein sequence ID" value="POO02689.1"/>
    <property type="molecule type" value="Genomic_DNA"/>
</dbReference>
<dbReference type="InParanoid" id="A0A2P5FY24"/>
<organism evidence="2 3">
    <name type="scientific">Trema orientale</name>
    <name type="common">Charcoal tree</name>
    <name type="synonym">Celtis orientalis</name>
    <dbReference type="NCBI Taxonomy" id="63057"/>
    <lineage>
        <taxon>Eukaryota</taxon>
        <taxon>Viridiplantae</taxon>
        <taxon>Streptophyta</taxon>
        <taxon>Embryophyta</taxon>
        <taxon>Tracheophyta</taxon>
        <taxon>Spermatophyta</taxon>
        <taxon>Magnoliopsida</taxon>
        <taxon>eudicotyledons</taxon>
        <taxon>Gunneridae</taxon>
        <taxon>Pentapetalae</taxon>
        <taxon>rosids</taxon>
        <taxon>fabids</taxon>
        <taxon>Rosales</taxon>
        <taxon>Cannabaceae</taxon>
        <taxon>Trema</taxon>
    </lineage>
</organism>
<keyword evidence="3" id="KW-1185">Reference proteome</keyword>
<sequence>MRKGEASSTTINQPTRLRPGWLLKMTLLYPTPLLTDMPRTNSTKNKRFEGRKT</sequence>
<dbReference type="AlphaFoldDB" id="A0A2P5FY24"/>
<proteinExistence type="predicted"/>
<dbReference type="OrthoDB" id="10406456at2759"/>
<name>A0A2P5FY24_TREOI</name>
<dbReference type="Proteomes" id="UP000237000">
    <property type="component" value="Unassembled WGS sequence"/>
</dbReference>
<protein>
    <submittedName>
        <fullName evidence="2">Uncharacterized protein</fullName>
    </submittedName>
</protein>